<proteinExistence type="predicted"/>
<accession>A0A9P6ML22</accession>
<dbReference type="AlphaFoldDB" id="A0A9P6ML22"/>
<keyword evidence="3" id="KW-1185">Reference proteome</keyword>
<organism evidence="2 3">
    <name type="scientific">Entomortierella chlamydospora</name>
    <dbReference type="NCBI Taxonomy" id="101097"/>
    <lineage>
        <taxon>Eukaryota</taxon>
        <taxon>Fungi</taxon>
        <taxon>Fungi incertae sedis</taxon>
        <taxon>Mucoromycota</taxon>
        <taxon>Mortierellomycotina</taxon>
        <taxon>Mortierellomycetes</taxon>
        <taxon>Mortierellales</taxon>
        <taxon>Mortierellaceae</taxon>
        <taxon>Entomortierella</taxon>
    </lineage>
</organism>
<evidence type="ECO:0000313" key="2">
    <source>
        <dbReference type="EMBL" id="KAG0006939.1"/>
    </source>
</evidence>
<feature type="compositionally biased region" description="Polar residues" evidence="1">
    <location>
        <begin position="166"/>
        <end position="175"/>
    </location>
</feature>
<dbReference type="EMBL" id="JAAAID010002526">
    <property type="protein sequence ID" value="KAG0006939.1"/>
    <property type="molecule type" value="Genomic_DNA"/>
</dbReference>
<reference evidence="2" key="1">
    <citation type="journal article" date="2020" name="Fungal Divers.">
        <title>Resolving the Mortierellaceae phylogeny through synthesis of multi-gene phylogenetics and phylogenomics.</title>
        <authorList>
            <person name="Vandepol N."/>
            <person name="Liber J."/>
            <person name="Desiro A."/>
            <person name="Na H."/>
            <person name="Kennedy M."/>
            <person name="Barry K."/>
            <person name="Grigoriev I.V."/>
            <person name="Miller A.N."/>
            <person name="O'Donnell K."/>
            <person name="Stajich J.E."/>
            <person name="Bonito G."/>
        </authorList>
    </citation>
    <scope>NUCLEOTIDE SEQUENCE</scope>
    <source>
        <strain evidence="2">NRRL 2769</strain>
    </source>
</reference>
<dbReference type="Proteomes" id="UP000703661">
    <property type="component" value="Unassembled WGS sequence"/>
</dbReference>
<evidence type="ECO:0000313" key="3">
    <source>
        <dbReference type="Proteomes" id="UP000703661"/>
    </source>
</evidence>
<feature type="compositionally biased region" description="Basic and acidic residues" evidence="1">
    <location>
        <begin position="122"/>
        <end position="132"/>
    </location>
</feature>
<sequence length="519" mass="58274">MFPSLITNFSSDTRPTFTGVHSFFNDSSIHPNEWTPWNFAVYSSTVKWSDYKTSLSAIRRSDSTLTKFAAECLKWLADEENKSEIELAVARLSKKISSQKTALVSNTSSLDDGRAVFMKSRGVPERSVEPISRKRPKRDIPGPVPIPSATSTTPPGSPGHFPSTSAIESQAPETTESGEEVPDTTAHIVDEQEREVLLQSVEKASHVQCDWIVEDICIACRFQDYQRICIEALVQREISKTEIADVMAVIGVFAPSMPTERMNRVFSNRLLKMITTPTEELPGSDFDNNIITKAVQLYVNRKQEEAYELLYSIGKKDRKIRVMLEALMEYLPRKPNFTISESTFVVKHVAPIVQAIVDNDVIESAFPNTESTTQKRQGIKADRPDISCKAFGTEICWGEVTGPIQERSEAKNKWDTYRLVRFGKAFLDAGNHMAPLFQVVYTQASYMRLSPKVRGMFLLQEVGSFIVPSTVEMIPSLIATIPTLLAARTDIQRVADGDVNRLNRSWGYKDLENAKNLLK</sequence>
<gene>
    <name evidence="2" type="ORF">BGZ80_005085</name>
</gene>
<comment type="caution">
    <text evidence="2">The sequence shown here is derived from an EMBL/GenBank/DDBJ whole genome shotgun (WGS) entry which is preliminary data.</text>
</comment>
<evidence type="ECO:0000256" key="1">
    <source>
        <dbReference type="SAM" id="MobiDB-lite"/>
    </source>
</evidence>
<protein>
    <submittedName>
        <fullName evidence="2">Uncharacterized protein</fullName>
    </submittedName>
</protein>
<name>A0A9P6ML22_9FUNG</name>
<feature type="region of interest" description="Disordered" evidence="1">
    <location>
        <begin position="117"/>
        <end position="184"/>
    </location>
</feature>
<feature type="compositionally biased region" description="Low complexity" evidence="1">
    <location>
        <begin position="147"/>
        <end position="165"/>
    </location>
</feature>